<feature type="non-terminal residue" evidence="2">
    <location>
        <position position="1"/>
    </location>
</feature>
<dbReference type="VEuPathDB" id="MicrosporidiaDB:THOM_2955"/>
<reference evidence="2 3" key="1">
    <citation type="journal article" date="2012" name="PLoS Pathog.">
        <title>The genome of the obligate intracellular parasite Trachipleistophora hominis: new insights into microsporidian genome dynamics and reductive evolution.</title>
        <authorList>
            <person name="Heinz E."/>
            <person name="Williams T.A."/>
            <person name="Nakjang S."/>
            <person name="Noel C.J."/>
            <person name="Swan D.C."/>
            <person name="Goldberg A.V."/>
            <person name="Harris S.R."/>
            <person name="Weinmaier T."/>
            <person name="Markert S."/>
            <person name="Becher D."/>
            <person name="Bernhardt J."/>
            <person name="Dagan T."/>
            <person name="Hacker C."/>
            <person name="Lucocq J.M."/>
            <person name="Schweder T."/>
            <person name="Rattei T."/>
            <person name="Hall N."/>
            <person name="Hirt R.P."/>
            <person name="Embley T.M."/>
        </authorList>
    </citation>
    <scope>NUCLEOTIDE SEQUENCE [LARGE SCALE GENOMIC DNA]</scope>
</reference>
<proteinExistence type="predicted"/>
<evidence type="ECO:0000313" key="2">
    <source>
        <dbReference type="EMBL" id="ELQ74127.1"/>
    </source>
</evidence>
<gene>
    <name evidence="2" type="ORF">THOM_2955</name>
</gene>
<evidence type="ECO:0000256" key="1">
    <source>
        <dbReference type="SAM" id="Coils"/>
    </source>
</evidence>
<dbReference type="InParanoid" id="L7JTP4"/>
<dbReference type="AlphaFoldDB" id="L7JTP4"/>
<protein>
    <submittedName>
        <fullName evidence="2">Uncharacterized protein</fullName>
    </submittedName>
</protein>
<dbReference type="OMA" id="CEIERCK"/>
<dbReference type="Proteomes" id="UP000011185">
    <property type="component" value="Unassembled WGS sequence"/>
</dbReference>
<accession>L7JTP4</accession>
<keyword evidence="1" id="KW-0175">Coiled coil</keyword>
<evidence type="ECO:0000313" key="3">
    <source>
        <dbReference type="Proteomes" id="UP000011185"/>
    </source>
</evidence>
<dbReference type="HOGENOM" id="CLU_062891_0_0_1"/>
<sequence length="274" mass="31977">VSRDHNNLLIKDMERMNAAEECHKPVVKKELFDKWTDMNSFKAPDMPMINKLDNDVSVQHGVITSDRAINDAVNRDKNGIPDQKGHGFIASYTHVRMKNNININRISPLKYFLLLNDNDSEENRINQIIRMSLDYLSEQESSFKDLDLRIELKDRAQDKIREVECEIERCKSEIEKWEEIGQEYVANCLKEGIRLKEKNTTLKHEENDKNDNAVLVEQNKERIAKLALMMNKYIEACKNGCEEIYRKMFAMVKGSDLDPLLVLKTLAKLKRMDD</sequence>
<keyword evidence="3" id="KW-1185">Reference proteome</keyword>
<organism evidence="2 3">
    <name type="scientific">Trachipleistophora hominis</name>
    <name type="common">Microsporidian parasite</name>
    <dbReference type="NCBI Taxonomy" id="72359"/>
    <lineage>
        <taxon>Eukaryota</taxon>
        <taxon>Fungi</taxon>
        <taxon>Fungi incertae sedis</taxon>
        <taxon>Microsporidia</taxon>
        <taxon>Pleistophoridae</taxon>
        <taxon>Trachipleistophora</taxon>
    </lineage>
</organism>
<dbReference type="EMBL" id="JH994072">
    <property type="protein sequence ID" value="ELQ74127.1"/>
    <property type="molecule type" value="Genomic_DNA"/>
</dbReference>
<dbReference type="OrthoDB" id="10470025at2759"/>
<feature type="coiled-coil region" evidence="1">
    <location>
        <begin position="153"/>
        <end position="180"/>
    </location>
</feature>
<name>L7JTP4_TRAHO</name>